<dbReference type="InterPro" id="IPR001362">
    <property type="entry name" value="Glyco_hydro_32"/>
</dbReference>
<dbReference type="InterPro" id="IPR013320">
    <property type="entry name" value="ConA-like_dom_sf"/>
</dbReference>
<keyword evidence="2" id="KW-0378">Hydrolase</keyword>
<feature type="domain" description="Glycosyl hydrolase family 32 N-terminal" evidence="5">
    <location>
        <begin position="57"/>
        <end position="375"/>
    </location>
</feature>
<dbReference type="Gene3D" id="2.115.10.20">
    <property type="entry name" value="Glycosyl hydrolase domain, family 43"/>
    <property type="match status" value="1"/>
</dbReference>
<proteinExistence type="inferred from homology"/>
<evidence type="ECO:0000256" key="4">
    <source>
        <dbReference type="SAM" id="SignalP"/>
    </source>
</evidence>
<evidence type="ECO:0000256" key="2">
    <source>
        <dbReference type="ARBA" id="ARBA00022801"/>
    </source>
</evidence>
<dbReference type="GO" id="GO:0004575">
    <property type="term" value="F:sucrose alpha-glucosidase activity"/>
    <property type="evidence" value="ECO:0007669"/>
    <property type="project" value="TreeGrafter"/>
</dbReference>
<dbReference type="InterPro" id="IPR023296">
    <property type="entry name" value="Glyco_hydro_beta-prop_sf"/>
</dbReference>
<accession>A0A8K0NFY3</accession>
<keyword evidence="4" id="KW-0732">Signal</keyword>
<dbReference type="GO" id="GO:0000324">
    <property type="term" value="C:fungal-type vacuole"/>
    <property type="evidence" value="ECO:0007669"/>
    <property type="project" value="TreeGrafter"/>
</dbReference>
<evidence type="ECO:0000256" key="1">
    <source>
        <dbReference type="ARBA" id="ARBA00009902"/>
    </source>
</evidence>
<feature type="chain" id="PRO_5035481612" description="Glycosyl hydrolase family 32 N-terminal domain-containing protein" evidence="4">
    <location>
        <begin position="31"/>
        <end position="568"/>
    </location>
</feature>
<comment type="caution">
    <text evidence="6">The sequence shown here is derived from an EMBL/GenBank/DDBJ whole genome shotgun (WGS) entry which is preliminary data.</text>
</comment>
<organism evidence="6 7">
    <name type="scientific">Claviceps africana</name>
    <dbReference type="NCBI Taxonomy" id="83212"/>
    <lineage>
        <taxon>Eukaryota</taxon>
        <taxon>Fungi</taxon>
        <taxon>Dikarya</taxon>
        <taxon>Ascomycota</taxon>
        <taxon>Pezizomycotina</taxon>
        <taxon>Sordariomycetes</taxon>
        <taxon>Hypocreomycetidae</taxon>
        <taxon>Hypocreales</taxon>
        <taxon>Clavicipitaceae</taxon>
        <taxon>Claviceps</taxon>
    </lineage>
</organism>
<evidence type="ECO:0000313" key="6">
    <source>
        <dbReference type="EMBL" id="KAG5923779.1"/>
    </source>
</evidence>
<evidence type="ECO:0000313" key="7">
    <source>
        <dbReference type="Proteomes" id="UP000811619"/>
    </source>
</evidence>
<dbReference type="SUPFAM" id="SSF75005">
    <property type="entry name" value="Arabinanase/levansucrase/invertase"/>
    <property type="match status" value="1"/>
</dbReference>
<evidence type="ECO:0000259" key="5">
    <source>
        <dbReference type="Pfam" id="PF00251"/>
    </source>
</evidence>
<protein>
    <recommendedName>
        <fullName evidence="5">Glycosyl hydrolase family 32 N-terminal domain-containing protein</fullName>
    </recommendedName>
</protein>
<feature type="signal peptide" evidence="4">
    <location>
        <begin position="1"/>
        <end position="30"/>
    </location>
</feature>
<dbReference type="AlphaFoldDB" id="A0A8K0NFY3"/>
<dbReference type="Gene3D" id="2.60.120.560">
    <property type="entry name" value="Exo-inulinase, domain 1"/>
    <property type="match status" value="1"/>
</dbReference>
<dbReference type="GO" id="GO:0005987">
    <property type="term" value="P:sucrose catabolic process"/>
    <property type="evidence" value="ECO:0007669"/>
    <property type="project" value="TreeGrafter"/>
</dbReference>
<dbReference type="SUPFAM" id="SSF49899">
    <property type="entry name" value="Concanavalin A-like lectins/glucanases"/>
    <property type="match status" value="1"/>
</dbReference>
<dbReference type="PANTHER" id="PTHR42800:SF2">
    <property type="entry name" value="INVERTASE-RELATED"/>
    <property type="match status" value="1"/>
</dbReference>
<keyword evidence="3" id="KW-0326">Glycosidase</keyword>
<keyword evidence="7" id="KW-1185">Reference proteome</keyword>
<comment type="similarity">
    <text evidence="1">Belongs to the glycosyl hydrolase 32 family.</text>
</comment>
<dbReference type="OrthoDB" id="202537at2759"/>
<dbReference type="SMART" id="SM00640">
    <property type="entry name" value="Glyco_32"/>
    <property type="match status" value="1"/>
</dbReference>
<name>A0A8K0NFY3_9HYPO</name>
<dbReference type="Proteomes" id="UP000811619">
    <property type="component" value="Unassembled WGS sequence"/>
</dbReference>
<gene>
    <name evidence="6" type="ORF">E4U42_004845</name>
</gene>
<dbReference type="EMBL" id="SRPY01000437">
    <property type="protein sequence ID" value="KAG5923779.1"/>
    <property type="molecule type" value="Genomic_DNA"/>
</dbReference>
<dbReference type="Pfam" id="PF00251">
    <property type="entry name" value="Glyco_hydro_32N"/>
    <property type="match status" value="1"/>
</dbReference>
<sequence length="568" mass="62896">MMLPMRTHLRPVVSLLVGALQLAAVVGATGRPAPEGDVTTGVAVVGDYTGKFRPQIHFSSPQNFLNDPNGMFRDDNGTWHLYYQHNPAALTFGNQHWGHATSQDLYHWTNQPIALQAHAKGFRAFTGNIVVDKNNTSGFFPNQKNGVVAMFTELDGTHGPLGTQSQSIAYSRDGGYTFTYYEHNPVIPSNSTQFRDPKIMWYEDHWVMTLVFADEFAVGIYTSPNMIDWTNVSNFTGDGFTGVQWECPNLLRVPTRDEKGQKTGHKWLLMVGINPRAPHGGSGTVYTTGTFNGTHFVADQAVPRLADFAQDNYAGQFFYGQPDDEEPVYMAWASNWHYTEVVPTAEEGWLSAVTLPRSVYISKLAGKDWNLFQNPYDMSPVMGDTVFSGEVLANQSVAVDFAGVESNAVYFEINMTGINQNSQARFSALEFNFSSPVTGEYVRGGYFLNFYNDFYVDRGGVRALDWGLFTNSHSTNSYYKADGTWSMSGVLDRSILEVFLNGGEDSGSILYYANAPLTVMNVGTKQVSASVRVSLRVVAVKSAWAKMASPDGLVYGNQTKVHSLLKNF</sequence>
<evidence type="ECO:0000256" key="3">
    <source>
        <dbReference type="ARBA" id="ARBA00023295"/>
    </source>
</evidence>
<reference evidence="6" key="1">
    <citation type="journal article" date="2020" name="bioRxiv">
        <title>Whole genome comparisons of ergot fungi reveals the divergence and evolution of species within the genus Claviceps are the result of varying mechanisms driving genome evolution and host range expansion.</title>
        <authorList>
            <person name="Wyka S.A."/>
            <person name="Mondo S.J."/>
            <person name="Liu M."/>
            <person name="Dettman J."/>
            <person name="Nalam V."/>
            <person name="Broders K.D."/>
        </authorList>
    </citation>
    <scope>NUCLEOTIDE SEQUENCE</scope>
    <source>
        <strain evidence="6">CCC 489</strain>
    </source>
</reference>
<dbReference type="InterPro" id="IPR013148">
    <property type="entry name" value="Glyco_hydro_32_N"/>
</dbReference>
<dbReference type="CDD" id="cd18622">
    <property type="entry name" value="GH32_Inu-like"/>
    <property type="match status" value="1"/>
</dbReference>
<dbReference type="PANTHER" id="PTHR42800">
    <property type="entry name" value="EXOINULINASE INUD (AFU_ORTHOLOGUE AFUA_5G00480)"/>
    <property type="match status" value="1"/>
</dbReference>